<evidence type="ECO:0000313" key="9">
    <source>
        <dbReference type="EMBL" id="KIG17066.1"/>
    </source>
</evidence>
<evidence type="ECO:0000256" key="7">
    <source>
        <dbReference type="SAM" id="Phobius"/>
    </source>
</evidence>
<protein>
    <recommendedName>
        <fullName evidence="8">Wax synthase domain-containing protein</fullName>
    </recommendedName>
</protein>
<dbReference type="GO" id="GO:0006629">
    <property type="term" value="P:lipid metabolic process"/>
    <property type="evidence" value="ECO:0007669"/>
    <property type="project" value="InterPro"/>
</dbReference>
<evidence type="ECO:0000259" key="8">
    <source>
        <dbReference type="Pfam" id="PF13813"/>
    </source>
</evidence>
<feature type="transmembrane region" description="Helical" evidence="7">
    <location>
        <begin position="6"/>
        <end position="26"/>
    </location>
</feature>
<evidence type="ECO:0000256" key="3">
    <source>
        <dbReference type="ARBA" id="ARBA00022679"/>
    </source>
</evidence>
<dbReference type="PANTHER" id="PTHR31595:SF57">
    <property type="entry name" value="OS04G0481900 PROTEIN"/>
    <property type="match status" value="1"/>
</dbReference>
<feature type="transmembrane region" description="Helical" evidence="7">
    <location>
        <begin position="38"/>
        <end position="66"/>
    </location>
</feature>
<keyword evidence="4 7" id="KW-0812">Transmembrane</keyword>
<dbReference type="Proteomes" id="UP000031599">
    <property type="component" value="Unassembled WGS sequence"/>
</dbReference>
<feature type="domain" description="Wax synthase" evidence="8">
    <location>
        <begin position="179"/>
        <end position="256"/>
    </location>
</feature>
<dbReference type="GO" id="GO:0008374">
    <property type="term" value="F:O-acyltransferase activity"/>
    <property type="evidence" value="ECO:0007669"/>
    <property type="project" value="InterPro"/>
</dbReference>
<accession>A0A0C2D1F4</accession>
<keyword evidence="3" id="KW-0808">Transferase</keyword>
<proteinExistence type="predicted"/>
<feature type="transmembrane region" description="Helical" evidence="7">
    <location>
        <begin position="246"/>
        <end position="264"/>
    </location>
</feature>
<organism evidence="9 10">
    <name type="scientific">Enhygromyxa salina</name>
    <dbReference type="NCBI Taxonomy" id="215803"/>
    <lineage>
        <taxon>Bacteria</taxon>
        <taxon>Pseudomonadati</taxon>
        <taxon>Myxococcota</taxon>
        <taxon>Polyangia</taxon>
        <taxon>Nannocystales</taxon>
        <taxon>Nannocystaceae</taxon>
        <taxon>Enhygromyxa</taxon>
    </lineage>
</organism>
<evidence type="ECO:0000313" key="10">
    <source>
        <dbReference type="Proteomes" id="UP000031599"/>
    </source>
</evidence>
<feature type="transmembrane region" description="Helical" evidence="7">
    <location>
        <begin position="146"/>
        <end position="170"/>
    </location>
</feature>
<dbReference type="EMBL" id="JMCC02000029">
    <property type="protein sequence ID" value="KIG17066.1"/>
    <property type="molecule type" value="Genomic_DNA"/>
</dbReference>
<dbReference type="RefSeq" id="WP_052548646.1">
    <property type="nucleotide sequence ID" value="NZ_JMCC02000029.1"/>
</dbReference>
<dbReference type="PANTHER" id="PTHR31595">
    <property type="entry name" value="LONG-CHAIN-ALCOHOL O-FATTY-ACYLTRANSFERASE 3-RELATED"/>
    <property type="match status" value="1"/>
</dbReference>
<dbReference type="PROSITE" id="PS51257">
    <property type="entry name" value="PROKAR_LIPOPROTEIN"/>
    <property type="match status" value="1"/>
</dbReference>
<comment type="subcellular location">
    <subcellularLocation>
        <location evidence="1">Membrane</location>
        <topology evidence="1">Multi-pass membrane protein</topology>
    </subcellularLocation>
</comment>
<dbReference type="InterPro" id="IPR044851">
    <property type="entry name" value="Wax_synthase"/>
</dbReference>
<gene>
    <name evidence="9" type="ORF">DB30_03663</name>
</gene>
<evidence type="ECO:0000256" key="6">
    <source>
        <dbReference type="ARBA" id="ARBA00023136"/>
    </source>
</evidence>
<dbReference type="InterPro" id="IPR032805">
    <property type="entry name" value="Wax_synthase_dom"/>
</dbReference>
<dbReference type="Pfam" id="PF13813">
    <property type="entry name" value="MBOAT_2"/>
    <property type="match status" value="1"/>
</dbReference>
<feature type="transmembrane region" description="Helical" evidence="7">
    <location>
        <begin position="222"/>
        <end position="240"/>
    </location>
</feature>
<comment type="pathway">
    <text evidence="2">Secondary metabolite biosynthesis.</text>
</comment>
<dbReference type="AlphaFoldDB" id="A0A0C2D1F4"/>
<evidence type="ECO:0000256" key="2">
    <source>
        <dbReference type="ARBA" id="ARBA00005179"/>
    </source>
</evidence>
<reference evidence="9 10" key="1">
    <citation type="submission" date="2014-12" db="EMBL/GenBank/DDBJ databases">
        <title>Genome assembly of Enhygromyxa salina DSM 15201.</title>
        <authorList>
            <person name="Sharma G."/>
            <person name="Subramanian S."/>
        </authorList>
    </citation>
    <scope>NUCLEOTIDE SEQUENCE [LARGE SCALE GENOMIC DNA]</scope>
    <source>
        <strain evidence="9 10">DSM 15201</strain>
    </source>
</reference>
<name>A0A0C2D1F4_9BACT</name>
<keyword evidence="5 7" id="KW-1133">Transmembrane helix</keyword>
<dbReference type="GO" id="GO:0016020">
    <property type="term" value="C:membrane"/>
    <property type="evidence" value="ECO:0007669"/>
    <property type="project" value="UniProtKB-SubCell"/>
</dbReference>
<sequence>MADLARLFVALAVWIAAVLACAYVSGREASPERSRYRGVAIAAIPTVAPLLLPPAWIVGRTILAVVVTVSLGRALDLARRPGGLSFWGRVWMLTALFDVRAVRRCSSRYDMAEIGWFAGHLVLAAGSWFAVFGLAPDLEGACRWALRWSCGLVLCYACIETVHALVLMIYRGFGLGFPRINDRPILSTTLSEFWGRRWNRAVSGWLHDNLFLPLARRRRAKLGICAAFAASTALHFWFAWVPLDRFAGALMASFFVVHGVGLLLERRAGVVGWPPSARRVWTAAWIAVPSPLFVEPALRLLAGFIPS</sequence>
<evidence type="ECO:0000256" key="5">
    <source>
        <dbReference type="ARBA" id="ARBA00022989"/>
    </source>
</evidence>
<evidence type="ECO:0000256" key="1">
    <source>
        <dbReference type="ARBA" id="ARBA00004141"/>
    </source>
</evidence>
<evidence type="ECO:0000256" key="4">
    <source>
        <dbReference type="ARBA" id="ARBA00022692"/>
    </source>
</evidence>
<comment type="caution">
    <text evidence="9">The sequence shown here is derived from an EMBL/GenBank/DDBJ whole genome shotgun (WGS) entry which is preliminary data.</text>
</comment>
<feature type="transmembrane region" description="Helical" evidence="7">
    <location>
        <begin position="114"/>
        <end position="134"/>
    </location>
</feature>
<keyword evidence="6 7" id="KW-0472">Membrane</keyword>